<dbReference type="PANTHER" id="PTHR33531">
    <property type="entry name" value="RUBRERYTHRIN SUBFAMILY"/>
    <property type="match status" value="1"/>
</dbReference>
<dbReference type="InterPro" id="IPR012347">
    <property type="entry name" value="Ferritin-like"/>
</dbReference>
<keyword evidence="3" id="KW-1185">Reference proteome</keyword>
<dbReference type="RefSeq" id="WP_305731408.1">
    <property type="nucleotide sequence ID" value="NZ_OW150024.1"/>
</dbReference>
<dbReference type="InterPro" id="IPR009078">
    <property type="entry name" value="Ferritin-like_SF"/>
</dbReference>
<reference evidence="2 3" key="1">
    <citation type="submission" date="2022-03" db="EMBL/GenBank/DDBJ databases">
        <authorList>
            <person name="Koch H."/>
        </authorList>
    </citation>
    <scope>NUCLEOTIDE SEQUENCE [LARGE SCALE GENOMIC DNA]</scope>
    <source>
        <strain evidence="2 3">G1</strain>
    </source>
</reference>
<dbReference type="PANTHER" id="PTHR33531:SF7">
    <property type="entry name" value="HYPOTHETICAL MEMBRANE PROTEIN, CONSERVED"/>
    <property type="match status" value="1"/>
</dbReference>
<dbReference type="Proteomes" id="UP001295463">
    <property type="component" value="Chromosome"/>
</dbReference>
<accession>A0ABM9D6X4</accession>
<dbReference type="EMBL" id="OW150024">
    <property type="protein sequence ID" value="CAH2030473.1"/>
    <property type="molecule type" value="Genomic_DNA"/>
</dbReference>
<evidence type="ECO:0000313" key="3">
    <source>
        <dbReference type="Proteomes" id="UP001295463"/>
    </source>
</evidence>
<organism evidence="2 3">
    <name type="scientific">Trichlorobacter ammonificans</name>
    <dbReference type="NCBI Taxonomy" id="2916410"/>
    <lineage>
        <taxon>Bacteria</taxon>
        <taxon>Pseudomonadati</taxon>
        <taxon>Thermodesulfobacteriota</taxon>
        <taxon>Desulfuromonadia</taxon>
        <taxon>Geobacterales</taxon>
        <taxon>Geobacteraceae</taxon>
        <taxon>Trichlorobacter</taxon>
    </lineage>
</organism>
<evidence type="ECO:0000259" key="1">
    <source>
        <dbReference type="Pfam" id="PF02915"/>
    </source>
</evidence>
<dbReference type="SUPFAM" id="SSF47240">
    <property type="entry name" value="Ferritin-like"/>
    <property type="match status" value="1"/>
</dbReference>
<dbReference type="CDD" id="cd01045">
    <property type="entry name" value="Ferritin_like_AB"/>
    <property type="match status" value="1"/>
</dbReference>
<dbReference type="InterPro" id="IPR003251">
    <property type="entry name" value="Rr_diiron-bd_dom"/>
</dbReference>
<dbReference type="Gene3D" id="1.20.1260.10">
    <property type="match status" value="1"/>
</dbReference>
<protein>
    <submittedName>
        <fullName evidence="2">Rubrerythrin</fullName>
    </submittedName>
</protein>
<evidence type="ECO:0000313" key="2">
    <source>
        <dbReference type="EMBL" id="CAH2030473.1"/>
    </source>
</evidence>
<gene>
    <name evidence="2" type="ORF">GEAMG1_0661</name>
</gene>
<sequence>MGREYSLEDALKLAIKAEKDSMDFYRRAASVAKVERTRKVLEMLANEEVAHLKHFFEHYKGGEFGDLKSYLESPVDTKNPTYMKLEKAISEDMGEQRALELALAEEKECIGQYTQLAAGVVDPVVKAVFERVVKETQGHYDLIEAEYAHLMGMVNDSDVATYVRE</sequence>
<feature type="domain" description="Rubrerythrin diiron-binding" evidence="1">
    <location>
        <begin position="9"/>
        <end position="146"/>
    </location>
</feature>
<proteinExistence type="predicted"/>
<dbReference type="Pfam" id="PF02915">
    <property type="entry name" value="Rubrerythrin"/>
    <property type="match status" value="1"/>
</dbReference>
<name>A0ABM9D6X4_9BACT</name>